<keyword evidence="3" id="KW-1185">Reference proteome</keyword>
<evidence type="ECO:0000313" key="2">
    <source>
        <dbReference type="EMBL" id="MCU7378661.1"/>
    </source>
</evidence>
<dbReference type="InterPro" id="IPR053146">
    <property type="entry name" value="QDO-like"/>
</dbReference>
<dbReference type="InterPro" id="IPR014710">
    <property type="entry name" value="RmlC-like_jellyroll"/>
</dbReference>
<accession>A0A9J6QRU4</accession>
<gene>
    <name evidence="2" type="ORF">OBO34_09875</name>
</gene>
<name>A0A9J6QRU4_9FIRM</name>
<dbReference type="InterPro" id="IPR011051">
    <property type="entry name" value="RmlC_Cupin_sf"/>
</dbReference>
<dbReference type="CDD" id="cd02208">
    <property type="entry name" value="cupin_RmlC-like"/>
    <property type="match status" value="2"/>
</dbReference>
<dbReference type="RefSeq" id="WP_253020023.1">
    <property type="nucleotide sequence ID" value="NZ_JAOSHN010000003.1"/>
</dbReference>
<dbReference type="PANTHER" id="PTHR36440">
    <property type="entry name" value="PUTATIVE (AFU_ORTHOLOGUE AFUA_8G07350)-RELATED"/>
    <property type="match status" value="1"/>
</dbReference>
<protein>
    <submittedName>
        <fullName evidence="2">Cupin domain-containing protein</fullName>
    </submittedName>
</protein>
<reference evidence="2" key="1">
    <citation type="submission" date="2022-09" db="EMBL/GenBank/DDBJ databases">
        <title>Culturomic study of gut microbiota in children with autism spectrum disorder.</title>
        <authorList>
            <person name="Efimov B.A."/>
            <person name="Chaplin A.V."/>
            <person name="Sokolova S.R."/>
            <person name="Pikina A.P."/>
            <person name="Korzhanova M."/>
            <person name="Belova V."/>
            <person name="Korostin D."/>
        </authorList>
    </citation>
    <scope>NUCLEOTIDE SEQUENCE</scope>
    <source>
        <strain evidence="2">ASD5510</strain>
    </source>
</reference>
<dbReference type="Gene3D" id="2.60.120.10">
    <property type="entry name" value="Jelly Rolls"/>
    <property type="match status" value="2"/>
</dbReference>
<dbReference type="Pfam" id="PF07883">
    <property type="entry name" value="Cupin_2"/>
    <property type="match status" value="1"/>
</dbReference>
<evidence type="ECO:0000259" key="1">
    <source>
        <dbReference type="Pfam" id="PF07883"/>
    </source>
</evidence>
<organism evidence="2 3">
    <name type="scientific">Hominibacterium faecale</name>
    <dbReference type="NCBI Taxonomy" id="2839743"/>
    <lineage>
        <taxon>Bacteria</taxon>
        <taxon>Bacillati</taxon>
        <taxon>Bacillota</taxon>
        <taxon>Clostridia</taxon>
        <taxon>Peptostreptococcales</taxon>
        <taxon>Anaerovoracaceae</taxon>
        <taxon>Hominibacterium</taxon>
    </lineage>
</organism>
<evidence type="ECO:0000313" key="3">
    <source>
        <dbReference type="Proteomes" id="UP001065549"/>
    </source>
</evidence>
<dbReference type="SUPFAM" id="SSF51182">
    <property type="entry name" value="RmlC-like cupins"/>
    <property type="match status" value="1"/>
</dbReference>
<feature type="domain" description="Cupin type-2" evidence="1">
    <location>
        <begin position="50"/>
        <end position="100"/>
    </location>
</feature>
<dbReference type="EMBL" id="JAOSHN010000003">
    <property type="protein sequence ID" value="MCU7378661.1"/>
    <property type="molecule type" value="Genomic_DNA"/>
</dbReference>
<sequence>MNTERIILDPKDPTHAISAVSGKEDSAHSFVQNVHISGNNEMNDYIAYEGTSIPLHTHDKGYELFYVQEGEMTAVLGGYQAKVRPGDMLLIPPAMPHGFTYGKETVWWEVMNGMFMWDGIWSLDRIFENCPEKYEDKAFRDQFERRKGQVSYPQFPMKAVTKTEAENLPGFSGKGRFYKTYSFPGIQCRLRYPKWEMAGRKEIWEFELDEQIAVSFTHYVSHELIAVTQGSVKVEVQGRDPMTAKKGQIINIPNFTAHKLTSLESGTTLQDFNVQFPLMLLLDELVFTKKQDPQNVDKAFLKERFDKYQCPYTEITGIFVP</sequence>
<dbReference type="PANTHER" id="PTHR36440:SF1">
    <property type="entry name" value="PUTATIVE (AFU_ORTHOLOGUE AFUA_8G07350)-RELATED"/>
    <property type="match status" value="1"/>
</dbReference>
<dbReference type="InterPro" id="IPR013096">
    <property type="entry name" value="Cupin_2"/>
</dbReference>
<proteinExistence type="predicted"/>
<dbReference type="Proteomes" id="UP001065549">
    <property type="component" value="Unassembled WGS sequence"/>
</dbReference>
<comment type="caution">
    <text evidence="2">The sequence shown here is derived from an EMBL/GenBank/DDBJ whole genome shotgun (WGS) entry which is preliminary data.</text>
</comment>
<dbReference type="AlphaFoldDB" id="A0A9J6QRU4"/>